<gene>
    <name evidence="3" type="primary">LOC108621557</name>
</gene>
<reference evidence="2" key="1">
    <citation type="journal article" date="1997" name="Nucleic Acids Res.">
        <title>tRNAscan-SE: a program for improved detection of transfer RNA genes in genomic sequence.</title>
        <authorList>
            <person name="Lowe T.M."/>
            <person name="Eddy S.R."/>
        </authorList>
    </citation>
    <scope>NUCLEOTIDE SEQUENCE [LARGE SCALE GENOMIC DNA]</scope>
</reference>
<proteinExistence type="predicted"/>
<organism evidence="2 3">
    <name type="scientific">Drosophila arizonae</name>
    <name type="common">Fruit fly</name>
    <dbReference type="NCBI Taxonomy" id="7263"/>
    <lineage>
        <taxon>Eukaryota</taxon>
        <taxon>Metazoa</taxon>
        <taxon>Ecdysozoa</taxon>
        <taxon>Arthropoda</taxon>
        <taxon>Hexapoda</taxon>
        <taxon>Insecta</taxon>
        <taxon>Pterygota</taxon>
        <taxon>Neoptera</taxon>
        <taxon>Endopterygota</taxon>
        <taxon>Diptera</taxon>
        <taxon>Brachycera</taxon>
        <taxon>Muscomorpha</taxon>
        <taxon>Ephydroidea</taxon>
        <taxon>Drosophilidae</taxon>
        <taxon>Drosophila</taxon>
    </lineage>
</organism>
<evidence type="ECO:0000313" key="3">
    <source>
        <dbReference type="RefSeq" id="XP_017874451.1"/>
    </source>
</evidence>
<keyword evidence="2" id="KW-1185">Reference proteome</keyword>
<feature type="compositionally biased region" description="Basic and acidic residues" evidence="1">
    <location>
        <begin position="137"/>
        <end position="148"/>
    </location>
</feature>
<dbReference type="RefSeq" id="XP_017874451.1">
    <property type="nucleotide sequence ID" value="XM_018018962.1"/>
</dbReference>
<evidence type="ECO:0000256" key="1">
    <source>
        <dbReference type="SAM" id="MobiDB-lite"/>
    </source>
</evidence>
<accession>A0ABM1Q4R5</accession>
<sequence length="383" mass="42979">MSKKKNRTGTKTEAMELGSTALASKPNIANTAYNNDAAMDRLAGLEDLAQFDSSGMPFILVDGVCVRSRHQLHIALSKREKKCMKRIKRQCAVLPWLEHTRPAYDTEPLTEAEKDAQDELNFQADLQLLQLDMLKGEEKSPEPQETDSHTPIAHAVSTEDLSPNLSRIEEIRIQLERLREQQQNEPDEPESVLEQLRIRRQATFDIERDAPISESTSSLSLDLQTPISLPQTESRPSLQKMYSSTCLSGKSTSSVLLGRSCSRSDSFPTQKSADSPIDSKIENLLMQLPQQQQQQQPEKRPRNPGPYSYVVTVSPKPGANRCKVEPIGLSKTRSLMLPAAAPGYVSDKIVREQTDDFVAEPTPLQNKSRTFLKVPRLFKKLKK</sequence>
<reference evidence="2" key="2">
    <citation type="journal article" date="2016" name="G3 (Bethesda)">
        <title>Genome Evolution in Three Species of Cactophilic Drosophila.</title>
        <authorList>
            <person name="Sanchez-Flores A."/>
            <person name="Penazola F."/>
            <person name="Carpinteyro-Ponce J."/>
            <person name="Nazario-Yepiz N."/>
            <person name="Abreu-Goodger C."/>
            <person name="Machado C.A."/>
            <person name="Markow T.A."/>
        </authorList>
    </citation>
    <scope>NUCLEOTIDE SEQUENCE [LARGE SCALE GENOMIC DNA]</scope>
</reference>
<protein>
    <submittedName>
        <fullName evidence="3">Uncharacterized protein LOC108621557</fullName>
    </submittedName>
</protein>
<dbReference type="Proteomes" id="UP000694904">
    <property type="component" value="Chromosome 2"/>
</dbReference>
<dbReference type="GeneID" id="108621557"/>
<evidence type="ECO:0000313" key="2">
    <source>
        <dbReference type="Proteomes" id="UP000694904"/>
    </source>
</evidence>
<feature type="region of interest" description="Disordered" evidence="1">
    <location>
        <begin position="137"/>
        <end position="163"/>
    </location>
</feature>
<name>A0ABM1Q4R5_DROAR</name>
<reference evidence="3" key="3">
    <citation type="submission" date="2025-08" db="UniProtKB">
        <authorList>
            <consortium name="RefSeq"/>
        </authorList>
    </citation>
    <scope>IDENTIFICATION</scope>
    <source>
        <tissue evidence="3">Whole organism</tissue>
    </source>
</reference>